<proteinExistence type="predicted"/>
<dbReference type="OrthoDB" id="3062801at2759"/>
<gene>
    <name evidence="3" type="ORF">SCHCODRAFT_112087</name>
</gene>
<dbReference type="HOGENOM" id="CLU_369672_0_0_1"/>
<feature type="transmembrane region" description="Helical" evidence="2">
    <location>
        <begin position="238"/>
        <end position="256"/>
    </location>
</feature>
<feature type="compositionally biased region" description="Basic and acidic residues" evidence="1">
    <location>
        <begin position="706"/>
        <end position="717"/>
    </location>
</feature>
<feature type="region of interest" description="Disordered" evidence="1">
    <location>
        <begin position="593"/>
        <end position="753"/>
    </location>
</feature>
<sequence>MERHGLDARYDDDRDPDAPFVAVDPFRTRRGRWAPRPSPGDIEQGSVLAEMRRFTPHLRHDSPPPVIEVPPSQRSSHEYEESSGSRSSSSSAYSGGDAMPEEISEPERTTPGPPPVDEKTPEKSRLNISMPLESTFHNITAYLFQTIPTMLYLCLLLRLPALYFSRVARVFENADLSQRDIDRMAVARVSQWGRHPEAAPPGIWQYEPQPDEKVSVTLLQFKSSWEHFVENLLKEWKTLNVVSALLTSAVLTILQIDAAAADPVVRTTALLALVCTLMSLLYGCLYIIRFGSMKAMHKASGWADVGPRLRVPVLKLTDEQEARQTTTNIVWNVWVMLAMPAVWLSWSIILFLVSIMTFVWRAGTADERTGPTASFAQALAPRIIISAVLAVGALYFVLVVQTFARYGDLMDRRWRERVLTQYVASRTMSPRPPPPPRSPTSGHGHFSSPPVIPPVLPSRRNSQKEKSIHAWLGRVEQASSHGSRAAEKASPDTAEAPRGQLRADYRCGGGSADEAAGMHDALGYVGPGQEGADWGGESQGSLRSKTSSPATPARVLPPAVAQHVQAAQTPSASSEGHRFLEQELYKLRVKNGPEDEHSLELHEPSTHSSSEVPDSASKMRVLRPPNDLSIDVDLDAAQSDPGSPATIIARASSRAGPQWPPAATLSELAQSETIAGNETAGRLSSVAFPTTTNGRSRGSPDSGTTRNDHPPRAHEYYAEPPSDTPYEDTRQAHITTHKQATNNHDPSRSVRES</sequence>
<feature type="compositionally biased region" description="Polar residues" evidence="1">
    <location>
        <begin position="667"/>
        <end position="676"/>
    </location>
</feature>
<dbReference type="STRING" id="578458.D8QE05"/>
<accession>D8QE05</accession>
<feature type="region of interest" description="Disordered" evidence="1">
    <location>
        <begin position="1"/>
        <end position="122"/>
    </location>
</feature>
<dbReference type="VEuPathDB" id="FungiDB:SCHCODRAFT_02712453"/>
<feature type="compositionally biased region" description="Gly residues" evidence="1">
    <location>
        <begin position="528"/>
        <end position="538"/>
    </location>
</feature>
<feature type="compositionally biased region" description="Low complexity" evidence="1">
    <location>
        <begin position="82"/>
        <end position="96"/>
    </location>
</feature>
<evidence type="ECO:0000256" key="2">
    <source>
        <dbReference type="SAM" id="Phobius"/>
    </source>
</evidence>
<feature type="compositionally biased region" description="Basic and acidic residues" evidence="1">
    <location>
        <begin position="593"/>
        <end position="605"/>
    </location>
</feature>
<evidence type="ECO:0000313" key="3">
    <source>
        <dbReference type="EMBL" id="EFI93773.1"/>
    </source>
</evidence>
<feature type="compositionally biased region" description="Polar residues" evidence="1">
    <location>
        <begin position="539"/>
        <end position="550"/>
    </location>
</feature>
<name>D8QE05_SCHCM</name>
<feature type="compositionally biased region" description="Basic and acidic residues" evidence="1">
    <location>
        <begin position="1"/>
        <end position="12"/>
    </location>
</feature>
<feature type="region of interest" description="Disordered" evidence="1">
    <location>
        <begin position="528"/>
        <end position="552"/>
    </location>
</feature>
<dbReference type="Proteomes" id="UP000007431">
    <property type="component" value="Unassembled WGS sequence"/>
</dbReference>
<keyword evidence="2" id="KW-0472">Membrane</keyword>
<dbReference type="KEGG" id="scm:SCHCO_02712453"/>
<evidence type="ECO:0000256" key="1">
    <source>
        <dbReference type="SAM" id="MobiDB-lite"/>
    </source>
</evidence>
<feature type="compositionally biased region" description="Polar residues" evidence="1">
    <location>
        <begin position="732"/>
        <end position="744"/>
    </location>
</feature>
<organism evidence="4">
    <name type="scientific">Schizophyllum commune (strain H4-8 / FGSC 9210)</name>
    <name type="common">Split gill fungus</name>
    <dbReference type="NCBI Taxonomy" id="578458"/>
    <lineage>
        <taxon>Eukaryota</taxon>
        <taxon>Fungi</taxon>
        <taxon>Dikarya</taxon>
        <taxon>Basidiomycota</taxon>
        <taxon>Agaricomycotina</taxon>
        <taxon>Agaricomycetes</taxon>
        <taxon>Agaricomycetidae</taxon>
        <taxon>Agaricales</taxon>
        <taxon>Schizophyllaceae</taxon>
        <taxon>Schizophyllum</taxon>
    </lineage>
</organism>
<feature type="transmembrane region" description="Helical" evidence="2">
    <location>
        <begin position="333"/>
        <end position="359"/>
    </location>
</feature>
<feature type="region of interest" description="Disordered" evidence="1">
    <location>
        <begin position="425"/>
        <end position="504"/>
    </location>
</feature>
<protein>
    <submittedName>
        <fullName evidence="3">Uncharacterized protein</fullName>
    </submittedName>
</protein>
<dbReference type="eggNOG" id="ENOG502SMR7">
    <property type="taxonomic scope" value="Eukaryota"/>
</dbReference>
<reference evidence="3 4" key="1">
    <citation type="journal article" date="2010" name="Nat. Biotechnol.">
        <title>Genome sequence of the model mushroom Schizophyllum commune.</title>
        <authorList>
            <person name="Ohm R.A."/>
            <person name="de Jong J.F."/>
            <person name="Lugones L.G."/>
            <person name="Aerts A."/>
            <person name="Kothe E."/>
            <person name="Stajich J.E."/>
            <person name="de Vries R.P."/>
            <person name="Record E."/>
            <person name="Levasseur A."/>
            <person name="Baker S.E."/>
            <person name="Bartholomew K.A."/>
            <person name="Coutinho P.M."/>
            <person name="Erdmann S."/>
            <person name="Fowler T.J."/>
            <person name="Gathman A.C."/>
            <person name="Lombard V."/>
            <person name="Henrissat B."/>
            <person name="Knabe N."/>
            <person name="Kuees U."/>
            <person name="Lilly W.W."/>
            <person name="Lindquist E."/>
            <person name="Lucas S."/>
            <person name="Magnuson J.K."/>
            <person name="Piumi F."/>
            <person name="Raudaskoski M."/>
            <person name="Salamov A."/>
            <person name="Schmutz J."/>
            <person name="Schwarze F.W.M.R."/>
            <person name="vanKuyk P.A."/>
            <person name="Horton J.S."/>
            <person name="Grigoriev I.V."/>
            <person name="Woesten H.A.B."/>
        </authorList>
    </citation>
    <scope>NUCLEOTIDE SEQUENCE [LARGE SCALE GENOMIC DNA]</scope>
    <source>
        <strain evidence="4">H4-8 / FGSC 9210</strain>
    </source>
</reference>
<evidence type="ECO:0000313" key="4">
    <source>
        <dbReference type="Proteomes" id="UP000007431"/>
    </source>
</evidence>
<dbReference type="GeneID" id="9590475"/>
<dbReference type="AlphaFoldDB" id="D8QE05"/>
<dbReference type="EMBL" id="GL377310">
    <property type="protein sequence ID" value="EFI93773.1"/>
    <property type="molecule type" value="Genomic_DNA"/>
</dbReference>
<keyword evidence="4" id="KW-1185">Reference proteome</keyword>
<feature type="non-terminal residue" evidence="3">
    <location>
        <position position="753"/>
    </location>
</feature>
<keyword evidence="2" id="KW-0812">Transmembrane</keyword>
<feature type="transmembrane region" description="Helical" evidence="2">
    <location>
        <begin position="379"/>
        <end position="404"/>
    </location>
</feature>
<keyword evidence="2" id="KW-1133">Transmembrane helix</keyword>
<dbReference type="InParanoid" id="D8QE05"/>
<feature type="compositionally biased region" description="Basic and acidic residues" evidence="1">
    <location>
        <begin position="50"/>
        <end position="62"/>
    </location>
</feature>
<feature type="transmembrane region" description="Helical" evidence="2">
    <location>
        <begin position="268"/>
        <end position="288"/>
    </location>
</feature>
<feature type="transmembrane region" description="Helical" evidence="2">
    <location>
        <begin position="139"/>
        <end position="159"/>
    </location>
</feature>
<dbReference type="RefSeq" id="XP_003028676.1">
    <property type="nucleotide sequence ID" value="XM_003028630.1"/>
</dbReference>
<feature type="compositionally biased region" description="Polar residues" evidence="1">
    <location>
        <begin position="687"/>
        <end position="705"/>
    </location>
</feature>